<evidence type="ECO:0000313" key="2">
    <source>
        <dbReference type="Proteomes" id="UP000053711"/>
    </source>
</evidence>
<keyword evidence="2" id="KW-1185">Reference proteome</keyword>
<name>A0ACB4UR40_9ACTN</name>
<gene>
    <name evidence="1" type="ORF">H640_01161</name>
</gene>
<evidence type="ECO:0000313" key="1">
    <source>
        <dbReference type="EMBL" id="ERF67784.1"/>
    </source>
</evidence>
<dbReference type="EMBL" id="AOST01000008">
    <property type="protein sequence ID" value="ERF67784.1"/>
    <property type="molecule type" value="Genomic_DNA"/>
</dbReference>
<organism evidence="1 2">
    <name type="scientific">Cutibacterium granulosum TM11</name>
    <dbReference type="NCBI Taxonomy" id="1292373"/>
    <lineage>
        <taxon>Bacteria</taxon>
        <taxon>Bacillati</taxon>
        <taxon>Actinomycetota</taxon>
        <taxon>Actinomycetes</taxon>
        <taxon>Propionibacteriales</taxon>
        <taxon>Propionibacteriaceae</taxon>
        <taxon>Cutibacterium</taxon>
    </lineage>
</organism>
<comment type="caution">
    <text evidence="1">The sequence shown here is derived from an EMBL/GenBank/DDBJ whole genome shotgun (WGS) entry which is preliminary data.</text>
</comment>
<sequence length="310" mass="33451">MLTIDPTATNPHPARTLVMGVVNVTPDSFSDGGLWADPKVAIRHSWDLLAQGADILDIGGESTRPGAERTSEADEIARVVPVVRALANRDGAPREGLQGTDSHVAGEWDPDRPLSISVDTMRSRVAQEAIDAGAIIINDVSGGLADPRILDVVASAGVDYILMHWRGQSATMQSHVHYDDPVEDVITELSARVNAAVAAGVARERIIVDPGIGFAKTGEQNWELVRHADRVQQAFADLRVLWGVSRKRFLGTLLAHGDQLRPAPERDAATAAITAHCALHRAWAVRTHEVRANRDTCETVAKILQTSVIH</sequence>
<proteinExistence type="predicted"/>
<protein>
    <submittedName>
        <fullName evidence="1">Dihydropteroate synthase</fullName>
    </submittedName>
</protein>
<dbReference type="Proteomes" id="UP000053711">
    <property type="component" value="Unassembled WGS sequence"/>
</dbReference>
<reference evidence="1 2" key="1">
    <citation type="journal article" date="2013" name="BMC Genomics">
        <title>Comparative genomics reveals distinct host-interacting traits of three major human-associated propionibacteria.</title>
        <authorList>
            <person name="Mak T.N."/>
            <person name="Schmid M."/>
            <person name="Brzuszkiewicz E."/>
            <person name="Zeng G."/>
            <person name="Meyer R."/>
            <person name="Sfanos K.S."/>
            <person name="Brinkmann V."/>
            <person name="Meyer T.F."/>
            <person name="Bruggemann H."/>
        </authorList>
    </citation>
    <scope>NUCLEOTIDE SEQUENCE [LARGE SCALE GENOMIC DNA]</scope>
    <source>
        <strain evidence="1 2">TM11</strain>
    </source>
</reference>
<accession>A0ACB4UR40</accession>